<feature type="signal peptide" evidence="15">
    <location>
        <begin position="1"/>
        <end position="19"/>
    </location>
</feature>
<feature type="domain" description="Polysaccharide export protein N-terminal" evidence="16">
    <location>
        <begin position="116"/>
        <end position="177"/>
    </location>
</feature>
<evidence type="ECO:0000256" key="5">
    <source>
        <dbReference type="ARBA" id="ARBA00022597"/>
    </source>
</evidence>
<keyword evidence="6" id="KW-0812">Transmembrane</keyword>
<dbReference type="PANTHER" id="PTHR33619:SF3">
    <property type="entry name" value="POLYSACCHARIDE EXPORT PROTEIN GFCE-RELATED"/>
    <property type="match status" value="1"/>
</dbReference>
<sequence>MRNLLWICFVILLGANAQAFTPTPQQIEQFKKLPKAQQQALAKQYGFDLSILEKSGVPQGKESTDVEVIQPLPVEEQKQTPEEKFKPVIEDIKPFGYELFANQPQVMQQNLSISIPDNYMVSTGDEFQISYYGKENETYQLEVDREGRILIPSLSPINVAGLQFAEAKKLILNKVKQEIIGVEAFATLAKLRSMRVLVLGEVNKPGSFNIPALSSITQALFASEGITEIGSLRNVQVKRSGKVVATLDLYDLLTRGDSSNDIILQAGDVVFVPPVGKQISISGLVKRPALFELKESESVKELLYFSGGFKAGAQLKKTIIERYSNGSKTVLTKDFSSEKIDYIPINGDAIKIRAASTQLNNIVTLMGAVSFPGHYEWKEGKRISDLIPSLRNDLLPYADFNYSLIIREANLEGEIEIHQFSLSQALKRNPANDLEIKPRDTVVIFSRFEEKKDEVKLLADLAMTQQELDEKAKVELWNKFENKEFLKFIGEFDDVLEEEPTEKVDSLTKLLSGQRKELSDDEYATFSRKRLLTPIIMKLKDQANVLNPAKLFGISGKVKYEGVYPLANNMNVEKALSAAGGLLESAYLNNAEITRITKGEHAAVEHISVDLQNATRLPDEYPIFSKDSINIFPTPNWQEELTVNLYGEVRFPGSYSIKRGESIISVLKRAGGLTEYAFAEGAIFTREAIRVQERNQLRKLSEDLRREIASKSFSNSVTNNTLSYDETNKLLNDLSEVQALGRLVVNLPMMLSGKQNLELESGDALYVPAKLSTVSVIGEVNVATSHLYDANLSVEDYLNLSGGLKIRGDDSRVYVIKANGSVYIPNQGNWFAASSSANHLEPGDTIVVPLNADYLDKLTLWSTATQIVYQLGLAAAAISSL</sequence>
<evidence type="ECO:0000256" key="10">
    <source>
        <dbReference type="ARBA" id="ARBA00023114"/>
    </source>
</evidence>
<evidence type="ECO:0000313" key="19">
    <source>
        <dbReference type="EMBL" id="MFC3033076.1"/>
    </source>
</evidence>
<evidence type="ECO:0000256" key="6">
    <source>
        <dbReference type="ARBA" id="ARBA00022692"/>
    </source>
</evidence>
<comment type="similarity">
    <text evidence="2">Belongs to the BexD/CtrA/VexA family.</text>
</comment>
<organism evidence="19 20">
    <name type="scientific">Pseudoalteromonas fenneropenaei</name>
    <dbReference type="NCBI Taxonomy" id="1737459"/>
    <lineage>
        <taxon>Bacteria</taxon>
        <taxon>Pseudomonadati</taxon>
        <taxon>Pseudomonadota</taxon>
        <taxon>Gammaproteobacteria</taxon>
        <taxon>Alteromonadales</taxon>
        <taxon>Pseudoalteromonadaceae</taxon>
        <taxon>Pseudoalteromonas</taxon>
    </lineage>
</organism>
<keyword evidence="12" id="KW-0564">Palmitate</keyword>
<dbReference type="Pfam" id="PF02563">
    <property type="entry name" value="Poly_export"/>
    <property type="match status" value="1"/>
</dbReference>
<evidence type="ECO:0000256" key="8">
    <source>
        <dbReference type="ARBA" id="ARBA00023047"/>
    </source>
</evidence>
<keyword evidence="13" id="KW-0998">Cell outer membrane</keyword>
<evidence type="ECO:0000256" key="11">
    <source>
        <dbReference type="ARBA" id="ARBA00023136"/>
    </source>
</evidence>
<feature type="domain" description="Soluble ligand binding" evidence="17">
    <location>
        <begin position="774"/>
        <end position="823"/>
    </location>
</feature>
<accession>A0ABV7CKK7</accession>
<reference evidence="20" key="1">
    <citation type="journal article" date="2019" name="Int. J. Syst. Evol. Microbiol.">
        <title>The Global Catalogue of Microorganisms (GCM) 10K type strain sequencing project: providing services to taxonomists for standard genome sequencing and annotation.</title>
        <authorList>
            <consortium name="The Broad Institute Genomics Platform"/>
            <consortium name="The Broad Institute Genome Sequencing Center for Infectious Disease"/>
            <person name="Wu L."/>
            <person name="Ma J."/>
        </authorList>
    </citation>
    <scope>NUCLEOTIDE SEQUENCE [LARGE SCALE GENOMIC DNA]</scope>
    <source>
        <strain evidence="20">KCTC 42730</strain>
    </source>
</reference>
<evidence type="ECO:0000259" key="17">
    <source>
        <dbReference type="Pfam" id="PF10531"/>
    </source>
</evidence>
<feature type="domain" description="Soluble ligand binding" evidence="17">
    <location>
        <begin position="552"/>
        <end position="600"/>
    </location>
</feature>
<evidence type="ECO:0000256" key="13">
    <source>
        <dbReference type="ARBA" id="ARBA00023237"/>
    </source>
</evidence>
<feature type="domain" description="Soluble ligand binding" evidence="17">
    <location>
        <begin position="643"/>
        <end position="676"/>
    </location>
</feature>
<dbReference type="InterPro" id="IPR054765">
    <property type="entry name" value="SLBB_dom"/>
</dbReference>
<proteinExistence type="inferred from homology"/>
<gene>
    <name evidence="19" type="ORF">ACFOEE_11135</name>
</gene>
<keyword evidence="14" id="KW-0449">Lipoprotein</keyword>
<dbReference type="Proteomes" id="UP001595453">
    <property type="component" value="Unassembled WGS sequence"/>
</dbReference>
<dbReference type="Pfam" id="PF22461">
    <property type="entry name" value="SLBB_2"/>
    <property type="match status" value="1"/>
</dbReference>
<name>A0ABV7CKK7_9GAMM</name>
<evidence type="ECO:0000256" key="4">
    <source>
        <dbReference type="ARBA" id="ARBA00022452"/>
    </source>
</evidence>
<evidence type="ECO:0000256" key="3">
    <source>
        <dbReference type="ARBA" id="ARBA00022448"/>
    </source>
</evidence>
<dbReference type="Gene3D" id="3.10.560.10">
    <property type="entry name" value="Outer membrane lipoprotein wza domain like"/>
    <property type="match status" value="6"/>
</dbReference>
<feature type="domain" description="Soluble ligand binding" evidence="17">
    <location>
        <begin position="279"/>
        <end position="323"/>
    </location>
</feature>
<keyword evidence="7 15" id="KW-0732">Signal</keyword>
<evidence type="ECO:0000256" key="2">
    <source>
        <dbReference type="ARBA" id="ARBA00009450"/>
    </source>
</evidence>
<evidence type="ECO:0000313" key="20">
    <source>
        <dbReference type="Proteomes" id="UP001595453"/>
    </source>
</evidence>
<keyword evidence="4" id="KW-1134">Transmembrane beta strand</keyword>
<keyword evidence="20" id="KW-1185">Reference proteome</keyword>
<keyword evidence="8" id="KW-0625">Polysaccharide transport</keyword>
<keyword evidence="11" id="KW-0472">Membrane</keyword>
<evidence type="ECO:0000256" key="9">
    <source>
        <dbReference type="ARBA" id="ARBA00023065"/>
    </source>
</evidence>
<dbReference type="InterPro" id="IPR003715">
    <property type="entry name" value="Poly_export_N"/>
</dbReference>
<feature type="chain" id="PRO_5046909517" evidence="15">
    <location>
        <begin position="20"/>
        <end position="881"/>
    </location>
</feature>
<keyword evidence="9" id="KW-0406">Ion transport</keyword>
<dbReference type="EMBL" id="JBHRSD010000017">
    <property type="protein sequence ID" value="MFC3033076.1"/>
    <property type="molecule type" value="Genomic_DNA"/>
</dbReference>
<comment type="caution">
    <text evidence="19">The sequence shown here is derived from an EMBL/GenBank/DDBJ whole genome shotgun (WGS) entry which is preliminary data.</text>
</comment>
<protein>
    <submittedName>
        <fullName evidence="19">SLBB domain-containing protein</fullName>
    </submittedName>
</protein>
<dbReference type="PANTHER" id="PTHR33619">
    <property type="entry name" value="POLYSACCHARIDE EXPORT PROTEIN GFCE-RELATED"/>
    <property type="match status" value="1"/>
</dbReference>
<evidence type="ECO:0000259" key="16">
    <source>
        <dbReference type="Pfam" id="PF02563"/>
    </source>
</evidence>
<keyword evidence="3" id="KW-0813">Transport</keyword>
<keyword evidence="10" id="KW-0626">Porin</keyword>
<dbReference type="Pfam" id="PF10531">
    <property type="entry name" value="SLBB"/>
    <property type="match status" value="4"/>
</dbReference>
<dbReference type="InterPro" id="IPR049712">
    <property type="entry name" value="Poly_export"/>
</dbReference>
<evidence type="ECO:0000256" key="7">
    <source>
        <dbReference type="ARBA" id="ARBA00022729"/>
    </source>
</evidence>
<evidence type="ECO:0000256" key="12">
    <source>
        <dbReference type="ARBA" id="ARBA00023139"/>
    </source>
</evidence>
<dbReference type="InterPro" id="IPR019554">
    <property type="entry name" value="Soluble_ligand-bd"/>
</dbReference>
<comment type="subcellular location">
    <subcellularLocation>
        <location evidence="1">Cell outer membrane</location>
        <topology evidence="1">Multi-pass membrane protein</topology>
    </subcellularLocation>
</comment>
<evidence type="ECO:0000259" key="18">
    <source>
        <dbReference type="Pfam" id="PF22461"/>
    </source>
</evidence>
<feature type="domain" description="SLBB" evidence="18">
    <location>
        <begin position="195"/>
        <end position="272"/>
    </location>
</feature>
<evidence type="ECO:0000256" key="1">
    <source>
        <dbReference type="ARBA" id="ARBA00004571"/>
    </source>
</evidence>
<evidence type="ECO:0000256" key="15">
    <source>
        <dbReference type="SAM" id="SignalP"/>
    </source>
</evidence>
<dbReference type="RefSeq" id="WP_377124431.1">
    <property type="nucleotide sequence ID" value="NZ_JBHRSD010000017.1"/>
</dbReference>
<keyword evidence="5" id="KW-0762">Sugar transport</keyword>
<evidence type="ECO:0000256" key="14">
    <source>
        <dbReference type="ARBA" id="ARBA00023288"/>
    </source>
</evidence>